<dbReference type="AlphaFoldDB" id="A6I6X0"/>
<accession>A6I6X0</accession>
<keyword evidence="2" id="KW-0675">Receptor</keyword>
<dbReference type="Proteomes" id="UP000234681">
    <property type="component" value="Chromosome 1"/>
</dbReference>
<sequence length="24" mass="2641">MKDLCVPGPFQGGKQGPELFNYKS</sequence>
<evidence type="ECO:0000256" key="1">
    <source>
        <dbReference type="SAM" id="MobiDB-lite"/>
    </source>
</evidence>
<feature type="region of interest" description="Disordered" evidence="1">
    <location>
        <begin position="1"/>
        <end position="24"/>
    </location>
</feature>
<evidence type="ECO:0000313" key="3">
    <source>
        <dbReference type="Proteomes" id="UP000234681"/>
    </source>
</evidence>
<organism evidence="2 3">
    <name type="scientific">Rattus norvegicus</name>
    <name type="common">Rat</name>
    <dbReference type="NCBI Taxonomy" id="10116"/>
    <lineage>
        <taxon>Eukaryota</taxon>
        <taxon>Metazoa</taxon>
        <taxon>Chordata</taxon>
        <taxon>Craniata</taxon>
        <taxon>Vertebrata</taxon>
        <taxon>Euteleostomi</taxon>
        <taxon>Mammalia</taxon>
        <taxon>Eutheria</taxon>
        <taxon>Euarchontoglires</taxon>
        <taxon>Glires</taxon>
        <taxon>Rodentia</taxon>
        <taxon>Myomorpha</taxon>
        <taxon>Muroidea</taxon>
        <taxon>Muridae</taxon>
        <taxon>Murinae</taxon>
        <taxon>Rattus</taxon>
    </lineage>
</organism>
<name>A6I6X0_RAT</name>
<dbReference type="EMBL" id="CH473956">
    <property type="protein sequence ID" value="EDM18261.1"/>
    <property type="molecule type" value="Genomic_DNA"/>
</dbReference>
<gene>
    <name evidence="2" type="primary">Folr2_predicted</name>
    <name evidence="2" type="ORF">rCG_40240</name>
</gene>
<reference evidence="2 3" key="1">
    <citation type="submission" date="2005-09" db="EMBL/GenBank/DDBJ databases">
        <authorList>
            <person name="Mural R.J."/>
            <person name="Li P.W."/>
            <person name="Adams M.D."/>
            <person name="Amanatides P.G."/>
            <person name="Baden-Tillson H."/>
            <person name="Barnstead M."/>
            <person name="Chin S.H."/>
            <person name="Dew I."/>
            <person name="Evans C.A."/>
            <person name="Ferriera S."/>
            <person name="Flanigan M."/>
            <person name="Fosler C."/>
            <person name="Glodek A."/>
            <person name="Gu Z."/>
            <person name="Holt R.A."/>
            <person name="Jennings D."/>
            <person name="Kraft C.L."/>
            <person name="Lu F."/>
            <person name="Nguyen T."/>
            <person name="Nusskern D.R."/>
            <person name="Pfannkoch C.M."/>
            <person name="Sitter C."/>
            <person name="Sutton G.G."/>
            <person name="Venter J.C."/>
            <person name="Wang Z."/>
            <person name="Woodage T."/>
            <person name="Zheng X.H."/>
            <person name="Zhong F."/>
        </authorList>
    </citation>
    <scope>NUCLEOTIDE SEQUENCE [LARGE SCALE GENOMIC DNA]</scope>
    <source>
        <strain>BN</strain>
        <strain evidence="3">Sprague-Dawley</strain>
    </source>
</reference>
<evidence type="ECO:0000313" key="2">
    <source>
        <dbReference type="EMBL" id="EDM18261.1"/>
    </source>
</evidence>
<protein>
    <submittedName>
        <fullName evidence="2">Folate receptor 2 (Fetal) (Predicted), isoform CRA_b</fullName>
    </submittedName>
</protein>
<proteinExistence type="predicted"/>